<dbReference type="PANTHER" id="PTHR30093:SF2">
    <property type="entry name" value="TYPE II SECRETION SYSTEM PROTEIN H"/>
    <property type="match status" value="1"/>
</dbReference>
<name>A0A5B9QCU0_9BACT</name>
<dbReference type="InterPro" id="IPR045584">
    <property type="entry name" value="Pilin-like"/>
</dbReference>
<dbReference type="KEGG" id="bgok:Pr1d_40400"/>
<dbReference type="InterPro" id="IPR027558">
    <property type="entry name" value="Pre_pil_HX9DG_C"/>
</dbReference>
<dbReference type="PANTHER" id="PTHR30093">
    <property type="entry name" value="GENERAL SECRETION PATHWAY PROTEIN G"/>
    <property type="match status" value="1"/>
</dbReference>
<dbReference type="PROSITE" id="PS00409">
    <property type="entry name" value="PROKAR_NTER_METHYL"/>
    <property type="match status" value="1"/>
</dbReference>
<evidence type="ECO:0000259" key="1">
    <source>
        <dbReference type="Pfam" id="PF07596"/>
    </source>
</evidence>
<dbReference type="InterPro" id="IPR011453">
    <property type="entry name" value="DUF1559"/>
</dbReference>
<dbReference type="OrthoDB" id="257792at2"/>
<dbReference type="RefSeq" id="WP_148075023.1">
    <property type="nucleotide sequence ID" value="NZ_CP042913.1"/>
</dbReference>
<dbReference type="InterPro" id="IPR012902">
    <property type="entry name" value="N_methyl_site"/>
</dbReference>
<evidence type="ECO:0000313" key="3">
    <source>
        <dbReference type="Proteomes" id="UP000323917"/>
    </source>
</evidence>
<evidence type="ECO:0000313" key="2">
    <source>
        <dbReference type="EMBL" id="QEG36704.1"/>
    </source>
</evidence>
<organism evidence="2 3">
    <name type="scientific">Bythopirellula goksoeyrii</name>
    <dbReference type="NCBI Taxonomy" id="1400387"/>
    <lineage>
        <taxon>Bacteria</taxon>
        <taxon>Pseudomonadati</taxon>
        <taxon>Planctomycetota</taxon>
        <taxon>Planctomycetia</taxon>
        <taxon>Pirellulales</taxon>
        <taxon>Lacipirellulaceae</taxon>
        <taxon>Bythopirellula</taxon>
    </lineage>
</organism>
<dbReference type="Gene3D" id="3.30.700.10">
    <property type="entry name" value="Glycoprotein, Type 4 Pilin"/>
    <property type="match status" value="1"/>
</dbReference>
<sequence length="352" mass="38315">MQNKKSRIRLNAGFTLVELLVVIAIIGVLVALLLPAVQAAREAARRMQCVNNCKQLALSTQNYESSRKTLPPAGLFLPKPGNESDKVNLRAGRNHSWIVLMLPYIEQQNLYSQFDIENTNIANTLGDPQPQESEISSLLCPSESAQGRTYKHWGTNAPGTGERSRFAKGNYAAFESVHHADYFRWPGAISLYGNKLGAIEDGTSSTLLLSEVRTRDQEEDQRGAWALPWAGAAILAYDMHAVDASGQESKISADTGLEFMPDPNWAGLSRRPNSTNPDIGYSCPDPVGALAEGVPCAIDAFISAAPRSNHLGGVNASFVDGHVSFLTDEVDDFVMAYLVYIRDGQSVDTSEL</sequence>
<dbReference type="AlphaFoldDB" id="A0A5B9QCU0"/>
<keyword evidence="3" id="KW-1185">Reference proteome</keyword>
<reference evidence="2 3" key="1">
    <citation type="submission" date="2019-08" db="EMBL/GenBank/DDBJ databases">
        <title>Deep-cultivation of Planctomycetes and their phenomic and genomic characterization uncovers novel biology.</title>
        <authorList>
            <person name="Wiegand S."/>
            <person name="Jogler M."/>
            <person name="Boedeker C."/>
            <person name="Pinto D."/>
            <person name="Vollmers J."/>
            <person name="Rivas-Marin E."/>
            <person name="Kohn T."/>
            <person name="Peeters S.H."/>
            <person name="Heuer A."/>
            <person name="Rast P."/>
            <person name="Oberbeckmann S."/>
            <person name="Bunk B."/>
            <person name="Jeske O."/>
            <person name="Meyerdierks A."/>
            <person name="Storesund J.E."/>
            <person name="Kallscheuer N."/>
            <person name="Luecker S."/>
            <person name="Lage O.M."/>
            <person name="Pohl T."/>
            <person name="Merkel B.J."/>
            <person name="Hornburger P."/>
            <person name="Mueller R.-W."/>
            <person name="Bruemmer F."/>
            <person name="Labrenz M."/>
            <person name="Spormann A.M."/>
            <person name="Op den Camp H."/>
            <person name="Overmann J."/>
            <person name="Amann R."/>
            <person name="Jetten M.S.M."/>
            <person name="Mascher T."/>
            <person name="Medema M.H."/>
            <person name="Devos D.P."/>
            <person name="Kaster A.-K."/>
            <person name="Ovreas L."/>
            <person name="Rohde M."/>
            <person name="Galperin M.Y."/>
            <person name="Jogler C."/>
        </authorList>
    </citation>
    <scope>NUCLEOTIDE SEQUENCE [LARGE SCALE GENOMIC DNA]</scope>
    <source>
        <strain evidence="2 3">Pr1d</strain>
    </source>
</reference>
<dbReference type="NCBIfam" id="TIGR04294">
    <property type="entry name" value="pre_pil_HX9DG"/>
    <property type="match status" value="1"/>
</dbReference>
<dbReference type="NCBIfam" id="TIGR02532">
    <property type="entry name" value="IV_pilin_GFxxxE"/>
    <property type="match status" value="1"/>
</dbReference>
<gene>
    <name evidence="2" type="ORF">Pr1d_40400</name>
</gene>
<dbReference type="Pfam" id="PF07963">
    <property type="entry name" value="N_methyl"/>
    <property type="match status" value="1"/>
</dbReference>
<protein>
    <recommendedName>
        <fullName evidence="1">DUF1559 domain-containing protein</fullName>
    </recommendedName>
</protein>
<dbReference type="EMBL" id="CP042913">
    <property type="protein sequence ID" value="QEG36704.1"/>
    <property type="molecule type" value="Genomic_DNA"/>
</dbReference>
<dbReference type="Pfam" id="PF07596">
    <property type="entry name" value="SBP_bac_10"/>
    <property type="match status" value="1"/>
</dbReference>
<feature type="domain" description="DUF1559" evidence="1">
    <location>
        <begin position="38"/>
        <end position="332"/>
    </location>
</feature>
<accession>A0A5B9QCU0</accession>
<dbReference type="Proteomes" id="UP000323917">
    <property type="component" value="Chromosome"/>
</dbReference>
<proteinExistence type="predicted"/>
<dbReference type="SUPFAM" id="SSF54523">
    <property type="entry name" value="Pili subunits"/>
    <property type="match status" value="1"/>
</dbReference>